<dbReference type="Proteomes" id="UP001154114">
    <property type="component" value="Chromosome 1"/>
</dbReference>
<feature type="region of interest" description="Disordered" evidence="2">
    <location>
        <begin position="281"/>
        <end position="314"/>
    </location>
</feature>
<proteinExistence type="predicted"/>
<dbReference type="OrthoDB" id="6375801at2759"/>
<keyword evidence="1" id="KW-0175">Coiled coil</keyword>
<reference evidence="3" key="1">
    <citation type="submission" date="2021-12" db="EMBL/GenBank/DDBJ databases">
        <authorList>
            <person name="King R."/>
        </authorList>
    </citation>
    <scope>NUCLEOTIDE SEQUENCE</scope>
</reference>
<sequence>MRTAFGVKCPLDNLSLGSLWWLPKRQFWLPKRHKYNEYKKKKRENYHAKKRLTKDLNPKERYNARVIWRIRKKNQRERVRNLNRVLEETPPSSPGFPDADTDAEQDVADQNKNYDVHQEQNVCDSPTVGAAKKGRMKVRRDRSKIYRENVELKKENEKLKHKYEKYKKRLQRTKKKLEKKVLVCVGIEPTPREYKCTNPQDHHEHTSIESCRYSRKSTFYSLRARLRRRGGRAVRCAKRAARYTDIERCLERTRSDFARTINAWVKHGIWSDTGYADGDDVAALPQGGSVGQAGPRVRQRPQEPSVPDHSDRELLREPVPKTIIHYISFFLLCFV</sequence>
<evidence type="ECO:0000256" key="1">
    <source>
        <dbReference type="SAM" id="Coils"/>
    </source>
</evidence>
<name>A0A9N8KWX5_CHRIL</name>
<dbReference type="AlphaFoldDB" id="A0A9N8KWX5"/>
<evidence type="ECO:0000313" key="3">
    <source>
        <dbReference type="EMBL" id="CAD0194075.1"/>
    </source>
</evidence>
<protein>
    <submittedName>
        <fullName evidence="3">Uncharacterized protein</fullName>
    </submittedName>
</protein>
<gene>
    <name evidence="3" type="ORF">CINC_LOCUS371</name>
</gene>
<organism evidence="3 4">
    <name type="scientific">Chrysodeixis includens</name>
    <name type="common">Soybean looper</name>
    <name type="synonym">Pseudoplusia includens</name>
    <dbReference type="NCBI Taxonomy" id="689277"/>
    <lineage>
        <taxon>Eukaryota</taxon>
        <taxon>Metazoa</taxon>
        <taxon>Ecdysozoa</taxon>
        <taxon>Arthropoda</taxon>
        <taxon>Hexapoda</taxon>
        <taxon>Insecta</taxon>
        <taxon>Pterygota</taxon>
        <taxon>Neoptera</taxon>
        <taxon>Endopterygota</taxon>
        <taxon>Lepidoptera</taxon>
        <taxon>Glossata</taxon>
        <taxon>Ditrysia</taxon>
        <taxon>Noctuoidea</taxon>
        <taxon>Noctuidae</taxon>
        <taxon>Plusiinae</taxon>
        <taxon>Chrysodeixis</taxon>
    </lineage>
</organism>
<feature type="coiled-coil region" evidence="1">
    <location>
        <begin position="142"/>
        <end position="183"/>
    </location>
</feature>
<keyword evidence="4" id="KW-1185">Reference proteome</keyword>
<evidence type="ECO:0000256" key="2">
    <source>
        <dbReference type="SAM" id="MobiDB-lite"/>
    </source>
</evidence>
<evidence type="ECO:0000313" key="4">
    <source>
        <dbReference type="Proteomes" id="UP001154114"/>
    </source>
</evidence>
<dbReference type="EMBL" id="LR824004">
    <property type="protein sequence ID" value="CAD0194075.1"/>
    <property type="molecule type" value="Genomic_DNA"/>
</dbReference>
<accession>A0A9N8KWX5</accession>